<dbReference type="PANTHER" id="PTHR32309">
    <property type="entry name" value="TYROSINE-PROTEIN KINASE"/>
    <property type="match status" value="1"/>
</dbReference>
<sequence length="445" mass="45497">MQLTNLGRIFRRSLWLIILTTLVGGAIALLLAVNQRPVYAATGKMLFSPSTAAASSTGELVAANTVLGSRITTYMTLVNSPLILDPVIQSLGLDATAGQLSSSVAAATAGAPNIVAVTASSSDPASAAALANAVAESLATQVTATETSPDAEATGPTLVATLVEPAAAPSAPSAPDIGLMLAIGLAIGFAIGVVIAAIRAYTDSRIRTRQDIHAATDAATIVGGLDKAATRTFVVAAAPTGGLAEAYRQFRAQLRTNPETQAARTIVVTSPTREPAVVGAAANLAAVIAEEDVRVALVDADIRNGLVAQFVDVTSPVGVSDVLGRRSELKAALVETAVPQLRTATAGTPTDSPYPLFASPTMGTLVEELKKTVDVVVIVAPALLDHAETLLLASNADESVLVVDSGRSRKKDLREAYALLESSGAPVTGVLLADVPRRGPDAHWR</sequence>
<comment type="subcellular location">
    <subcellularLocation>
        <location evidence="1">Cell membrane</location>
        <topology evidence="1">Multi-pass membrane protein</topology>
    </subcellularLocation>
</comment>
<feature type="domain" description="Polysaccharide chain length determinant N-terminal" evidence="10">
    <location>
        <begin position="3"/>
        <end position="91"/>
    </location>
</feature>
<dbReference type="Proteomes" id="UP001500326">
    <property type="component" value="Unassembled WGS sequence"/>
</dbReference>
<dbReference type="PANTHER" id="PTHR32309:SF31">
    <property type="entry name" value="CAPSULAR EXOPOLYSACCHARIDE FAMILY"/>
    <property type="match status" value="1"/>
</dbReference>
<evidence type="ECO:0000259" key="10">
    <source>
        <dbReference type="Pfam" id="PF02706"/>
    </source>
</evidence>
<comment type="similarity">
    <text evidence="2">Belongs to the CpsC/CapA family.</text>
</comment>
<keyword evidence="12" id="KW-1185">Reference proteome</keyword>
<evidence type="ECO:0000256" key="6">
    <source>
        <dbReference type="ARBA" id="ARBA00022840"/>
    </source>
</evidence>
<keyword evidence="8 9" id="KW-0472">Membrane</keyword>
<proteinExistence type="inferred from homology"/>
<organism evidence="11 12">
    <name type="scientific">Microbacterium pumilum</name>
    <dbReference type="NCBI Taxonomy" id="344165"/>
    <lineage>
        <taxon>Bacteria</taxon>
        <taxon>Bacillati</taxon>
        <taxon>Actinomycetota</taxon>
        <taxon>Actinomycetes</taxon>
        <taxon>Micrococcales</taxon>
        <taxon>Microbacteriaceae</taxon>
        <taxon>Microbacterium</taxon>
    </lineage>
</organism>
<dbReference type="CDD" id="cd05387">
    <property type="entry name" value="BY-kinase"/>
    <property type="match status" value="1"/>
</dbReference>
<keyword evidence="3" id="KW-1003">Cell membrane</keyword>
<evidence type="ECO:0000256" key="4">
    <source>
        <dbReference type="ARBA" id="ARBA00022692"/>
    </source>
</evidence>
<keyword evidence="4 9" id="KW-0812">Transmembrane</keyword>
<evidence type="ECO:0000256" key="8">
    <source>
        <dbReference type="ARBA" id="ARBA00023136"/>
    </source>
</evidence>
<evidence type="ECO:0000313" key="11">
    <source>
        <dbReference type="EMBL" id="GAA1982791.1"/>
    </source>
</evidence>
<dbReference type="InterPro" id="IPR005702">
    <property type="entry name" value="Wzc-like_C"/>
</dbReference>
<evidence type="ECO:0000256" key="1">
    <source>
        <dbReference type="ARBA" id="ARBA00004651"/>
    </source>
</evidence>
<reference evidence="11 12" key="1">
    <citation type="journal article" date="2019" name="Int. J. Syst. Evol. Microbiol.">
        <title>The Global Catalogue of Microorganisms (GCM) 10K type strain sequencing project: providing services to taxonomists for standard genome sequencing and annotation.</title>
        <authorList>
            <consortium name="The Broad Institute Genomics Platform"/>
            <consortium name="The Broad Institute Genome Sequencing Center for Infectious Disease"/>
            <person name="Wu L."/>
            <person name="Ma J."/>
        </authorList>
    </citation>
    <scope>NUCLEOTIDE SEQUENCE [LARGE SCALE GENOMIC DNA]</scope>
    <source>
        <strain evidence="11 12">JCM 14902</strain>
    </source>
</reference>
<dbReference type="SUPFAM" id="SSF52540">
    <property type="entry name" value="P-loop containing nucleoside triphosphate hydrolases"/>
    <property type="match status" value="1"/>
</dbReference>
<evidence type="ECO:0000256" key="2">
    <source>
        <dbReference type="ARBA" id="ARBA00006683"/>
    </source>
</evidence>
<dbReference type="InterPro" id="IPR027417">
    <property type="entry name" value="P-loop_NTPase"/>
</dbReference>
<evidence type="ECO:0000313" key="12">
    <source>
        <dbReference type="Proteomes" id="UP001500326"/>
    </source>
</evidence>
<dbReference type="RefSeq" id="WP_344060166.1">
    <property type="nucleotide sequence ID" value="NZ_BAAAOH010000001.1"/>
</dbReference>
<dbReference type="EMBL" id="BAAAOH010000001">
    <property type="protein sequence ID" value="GAA1982791.1"/>
    <property type="molecule type" value="Genomic_DNA"/>
</dbReference>
<keyword evidence="6" id="KW-0067">ATP-binding</keyword>
<evidence type="ECO:0000256" key="5">
    <source>
        <dbReference type="ARBA" id="ARBA00022741"/>
    </source>
</evidence>
<feature type="transmembrane region" description="Helical" evidence="9">
    <location>
        <begin position="177"/>
        <end position="201"/>
    </location>
</feature>
<dbReference type="InterPro" id="IPR003856">
    <property type="entry name" value="LPS_length_determ_N"/>
</dbReference>
<protein>
    <recommendedName>
        <fullName evidence="10">Polysaccharide chain length determinant N-terminal domain-containing protein</fullName>
    </recommendedName>
</protein>
<keyword evidence="7 9" id="KW-1133">Transmembrane helix</keyword>
<dbReference type="Pfam" id="PF02706">
    <property type="entry name" value="Wzz"/>
    <property type="match status" value="1"/>
</dbReference>
<evidence type="ECO:0000256" key="3">
    <source>
        <dbReference type="ARBA" id="ARBA00022475"/>
    </source>
</evidence>
<gene>
    <name evidence="11" type="ORF">GCM10009777_15720</name>
</gene>
<dbReference type="InterPro" id="IPR050445">
    <property type="entry name" value="Bact_polysacc_biosynth/exp"/>
</dbReference>
<dbReference type="Gene3D" id="3.40.50.300">
    <property type="entry name" value="P-loop containing nucleotide triphosphate hydrolases"/>
    <property type="match status" value="1"/>
</dbReference>
<comment type="caution">
    <text evidence="11">The sequence shown here is derived from an EMBL/GenBank/DDBJ whole genome shotgun (WGS) entry which is preliminary data.</text>
</comment>
<accession>A0ABN2SAQ6</accession>
<evidence type="ECO:0000256" key="9">
    <source>
        <dbReference type="SAM" id="Phobius"/>
    </source>
</evidence>
<keyword evidence="5" id="KW-0547">Nucleotide-binding</keyword>
<name>A0ABN2SAQ6_9MICO</name>
<evidence type="ECO:0000256" key="7">
    <source>
        <dbReference type="ARBA" id="ARBA00022989"/>
    </source>
</evidence>